<dbReference type="GeneID" id="100750257"/>
<evidence type="ECO:0000256" key="1">
    <source>
        <dbReference type="ARBA" id="ARBA00008001"/>
    </source>
</evidence>
<dbReference type="Gene3D" id="1.10.132.70">
    <property type="match status" value="1"/>
</dbReference>
<dbReference type="Pfam" id="PF00078">
    <property type="entry name" value="RVT_1"/>
    <property type="match status" value="1"/>
</dbReference>
<dbReference type="SUPFAM" id="SSF56672">
    <property type="entry name" value="DNA/RNA polymerases"/>
    <property type="match status" value="1"/>
</dbReference>
<dbReference type="SMART" id="SM00975">
    <property type="entry name" value="Telomerase_RBD"/>
    <property type="match status" value="1"/>
</dbReference>
<keyword evidence="10 14" id="KW-0695">RNA-directed DNA polymerase</keyword>
<dbReference type="PANTHER" id="PTHR12066">
    <property type="entry name" value="TELOMERASE REVERSE TRANSCRIPTASE"/>
    <property type="match status" value="1"/>
</dbReference>
<dbReference type="InterPro" id="IPR043502">
    <property type="entry name" value="DNA/RNA_pol_sf"/>
</dbReference>
<evidence type="ECO:0000256" key="7">
    <source>
        <dbReference type="ARBA" id="ARBA00022723"/>
    </source>
</evidence>
<evidence type="ECO:0000256" key="8">
    <source>
        <dbReference type="ARBA" id="ARBA00022842"/>
    </source>
</evidence>
<dbReference type="InterPro" id="IPR000477">
    <property type="entry name" value="RT_dom"/>
</dbReference>
<feature type="domain" description="Reverse transcriptase" evidence="15">
    <location>
        <begin position="404"/>
        <end position="702"/>
    </location>
</feature>
<dbReference type="PROSITE" id="PS50878">
    <property type="entry name" value="RT_POL"/>
    <property type="match status" value="1"/>
</dbReference>
<dbReference type="Pfam" id="PF12009">
    <property type="entry name" value="Telomerase_RBD"/>
    <property type="match status" value="1"/>
</dbReference>
<dbReference type="AlphaFoldDB" id="A0A8R2H718"/>
<dbReference type="Gene3D" id="3.30.70.2630">
    <property type="match status" value="1"/>
</dbReference>
<evidence type="ECO:0000256" key="13">
    <source>
        <dbReference type="ARBA" id="ARBA00048173"/>
    </source>
</evidence>
<keyword evidence="11 14" id="KW-0539">Nucleus</keyword>
<keyword evidence="9 14" id="KW-0779">Telomere</keyword>
<evidence type="ECO:0000256" key="10">
    <source>
        <dbReference type="ARBA" id="ARBA00022918"/>
    </source>
</evidence>
<evidence type="ECO:0000256" key="11">
    <source>
        <dbReference type="ARBA" id="ARBA00023242"/>
    </source>
</evidence>
<dbReference type="GO" id="GO:0070034">
    <property type="term" value="F:telomerase RNA binding"/>
    <property type="evidence" value="ECO:0007669"/>
    <property type="project" value="TreeGrafter"/>
</dbReference>
<evidence type="ECO:0000256" key="9">
    <source>
        <dbReference type="ARBA" id="ARBA00022895"/>
    </source>
</evidence>
<evidence type="ECO:0000313" key="17">
    <source>
        <dbReference type="Proteomes" id="UP000007819"/>
    </source>
</evidence>
<evidence type="ECO:0000256" key="6">
    <source>
        <dbReference type="ARBA" id="ARBA00022695"/>
    </source>
</evidence>
<keyword evidence="4 14" id="KW-0158">Chromosome</keyword>
<comment type="similarity">
    <text evidence="1 14">Belongs to the reverse transcriptase family. Telomerase subfamily.</text>
</comment>
<reference evidence="17" key="1">
    <citation type="submission" date="2010-06" db="EMBL/GenBank/DDBJ databases">
        <authorList>
            <person name="Jiang H."/>
            <person name="Abraham K."/>
            <person name="Ali S."/>
            <person name="Alsbrooks S.L."/>
            <person name="Anim B.N."/>
            <person name="Anosike U.S."/>
            <person name="Attaway T."/>
            <person name="Bandaranaike D.P."/>
            <person name="Battles P.K."/>
            <person name="Bell S.N."/>
            <person name="Bell A.V."/>
            <person name="Beltran B."/>
            <person name="Bickham C."/>
            <person name="Bustamante Y."/>
            <person name="Caleb T."/>
            <person name="Canada A."/>
            <person name="Cardenas V."/>
            <person name="Carter K."/>
            <person name="Chacko J."/>
            <person name="Chandrabose M.N."/>
            <person name="Chavez D."/>
            <person name="Chavez A."/>
            <person name="Chen L."/>
            <person name="Chu H.-S."/>
            <person name="Claassen K.J."/>
            <person name="Cockrell R."/>
            <person name="Collins M."/>
            <person name="Cooper J.A."/>
            <person name="Cree A."/>
            <person name="Curry S.M."/>
            <person name="Da Y."/>
            <person name="Dao M.D."/>
            <person name="Das B."/>
            <person name="Davila M.-L."/>
            <person name="Davy-Carroll L."/>
            <person name="Denson S."/>
            <person name="Dinh H."/>
            <person name="Ebong V.E."/>
            <person name="Edwards J.R."/>
            <person name="Egan A."/>
            <person name="El-Daye J."/>
            <person name="Escobedo L."/>
            <person name="Fernandez S."/>
            <person name="Fernando P.R."/>
            <person name="Flagg N."/>
            <person name="Forbes L.D."/>
            <person name="Fowler R.G."/>
            <person name="Fu Q."/>
            <person name="Gabisi R.A."/>
            <person name="Ganer J."/>
            <person name="Garbino Pronczuk A."/>
            <person name="Garcia R.M."/>
            <person name="Garner T."/>
            <person name="Garrett T.E."/>
            <person name="Gonzalez D.A."/>
            <person name="Hamid H."/>
            <person name="Hawkins E.S."/>
            <person name="Hirani K."/>
            <person name="Hogues M.E."/>
            <person name="Hollins B."/>
            <person name="Hsiao C.-H."/>
            <person name="Jabil R."/>
            <person name="James M.L."/>
            <person name="Jhangiani S.N."/>
            <person name="Johnson B."/>
            <person name="Johnson Q."/>
            <person name="Joshi V."/>
            <person name="Kalu J.B."/>
            <person name="Kam C."/>
            <person name="Kashfia A."/>
            <person name="Keebler J."/>
            <person name="Kisamo H."/>
            <person name="Kovar C.L."/>
            <person name="Lago L.A."/>
            <person name="Lai C.-Y."/>
            <person name="Laidlaw J."/>
            <person name="Lara F."/>
            <person name="Le T.-K."/>
            <person name="Lee S.L."/>
            <person name="Legall F.H."/>
            <person name="Lemon S.J."/>
            <person name="Lewis L.R."/>
            <person name="Li B."/>
            <person name="Liu Y."/>
            <person name="Liu Y.-S."/>
            <person name="Lopez J."/>
            <person name="Lozado R.J."/>
            <person name="Lu J."/>
            <person name="Madu R.C."/>
            <person name="Maheshwari M."/>
            <person name="Maheshwari R."/>
            <person name="Malloy K."/>
            <person name="Martinez E."/>
            <person name="Mathew T."/>
            <person name="Mercado I.C."/>
            <person name="Mercado C."/>
            <person name="Meyer B."/>
            <person name="Montgomery K."/>
            <person name="Morgan M.B."/>
            <person name="Munidasa M."/>
            <person name="Nazareth L.V."/>
            <person name="Nelson J."/>
            <person name="Ng B.M."/>
            <person name="Nguyen N.B."/>
            <person name="Nguyen P.Q."/>
            <person name="Nguyen T."/>
            <person name="Obregon M."/>
            <person name="Okwuonu G.O."/>
            <person name="Onwere C.G."/>
            <person name="Orozco G."/>
            <person name="Parra A."/>
            <person name="Patel S."/>
            <person name="Patil S."/>
            <person name="Perez A."/>
            <person name="Perez Y."/>
            <person name="Pham C."/>
            <person name="Primus E.L."/>
            <person name="Pu L.-L."/>
            <person name="Puazo M."/>
            <person name="Qin X."/>
            <person name="Quiroz J.B."/>
            <person name="Reese J."/>
            <person name="Richards S."/>
            <person name="Rives C.M."/>
            <person name="Robberts R."/>
            <person name="Ruiz S.J."/>
            <person name="Ruiz M.J."/>
            <person name="Santibanez J."/>
            <person name="Schneider B.W."/>
            <person name="Sisson I."/>
            <person name="Smith M."/>
            <person name="Sodergren E."/>
            <person name="Song X.-Z."/>
            <person name="Song B.B."/>
            <person name="Summersgill H."/>
            <person name="Thelus R."/>
            <person name="Thornton R.D."/>
            <person name="Trejos Z.Y."/>
            <person name="Usmani K."/>
            <person name="Vattathil S."/>
            <person name="Villasana D."/>
            <person name="Walker D.L."/>
            <person name="Wang S."/>
            <person name="Wang K."/>
            <person name="White C.S."/>
            <person name="Williams A.C."/>
            <person name="Williamson J."/>
            <person name="Wilson K."/>
            <person name="Woghiren I.O."/>
            <person name="Woodworth J.R."/>
            <person name="Worley K.C."/>
            <person name="Wright R.A."/>
            <person name="Wu W."/>
            <person name="Young L."/>
            <person name="Zhang L."/>
            <person name="Zhang J."/>
            <person name="Zhu Y."/>
            <person name="Muzny D.M."/>
            <person name="Weinstock G."/>
            <person name="Gibbs R.A."/>
        </authorList>
    </citation>
    <scope>NUCLEOTIDE SEQUENCE [LARGE SCALE GENOMIC DNA]</scope>
    <source>
        <strain evidence="17">LSR1</strain>
    </source>
</reference>
<comment type="subcellular location">
    <subcellularLocation>
        <location evidence="14">Nucleus</location>
    </subcellularLocation>
    <subcellularLocation>
        <location evidence="14">Chromosome</location>
        <location evidence="14">Telomere</location>
    </subcellularLocation>
</comment>
<evidence type="ECO:0000256" key="2">
    <source>
        <dbReference type="ARBA" id="ARBA00012493"/>
    </source>
</evidence>
<dbReference type="GO" id="GO:0046872">
    <property type="term" value="F:metal ion binding"/>
    <property type="evidence" value="ECO:0007669"/>
    <property type="project" value="UniProtKB-KW"/>
</dbReference>
<evidence type="ECO:0000256" key="5">
    <source>
        <dbReference type="ARBA" id="ARBA00022679"/>
    </source>
</evidence>
<evidence type="ECO:0000313" key="16">
    <source>
        <dbReference type="EnsemblMetazoa" id="XP_016663579.1"/>
    </source>
</evidence>
<dbReference type="OrthoDB" id="289721at2759"/>
<dbReference type="GO" id="GO:0000781">
    <property type="term" value="C:chromosome, telomeric region"/>
    <property type="evidence" value="ECO:0007669"/>
    <property type="project" value="UniProtKB-SubCell"/>
</dbReference>
<dbReference type="InterPro" id="IPR003545">
    <property type="entry name" value="Telomerase_RT"/>
</dbReference>
<reference evidence="16" key="2">
    <citation type="submission" date="2022-06" db="UniProtKB">
        <authorList>
            <consortium name="EnsemblMetazoa"/>
        </authorList>
    </citation>
    <scope>IDENTIFICATION</scope>
</reference>
<comment type="catalytic activity">
    <reaction evidence="13 14">
        <text>DNA(n) + a 2'-deoxyribonucleoside 5'-triphosphate = DNA(n+1) + diphosphate</text>
        <dbReference type="Rhea" id="RHEA:22508"/>
        <dbReference type="Rhea" id="RHEA-COMP:17339"/>
        <dbReference type="Rhea" id="RHEA-COMP:17340"/>
        <dbReference type="ChEBI" id="CHEBI:33019"/>
        <dbReference type="ChEBI" id="CHEBI:61560"/>
        <dbReference type="ChEBI" id="CHEBI:173112"/>
        <dbReference type="EC" id="2.7.7.49"/>
    </reaction>
</comment>
<dbReference type="EC" id="2.7.7.49" evidence="2 14"/>
<keyword evidence="17" id="KW-1185">Reference proteome</keyword>
<dbReference type="GO" id="GO:0000333">
    <property type="term" value="C:telomerase catalytic core complex"/>
    <property type="evidence" value="ECO:0007669"/>
    <property type="project" value="TreeGrafter"/>
</dbReference>
<dbReference type="GO" id="GO:0042162">
    <property type="term" value="F:telomeric DNA binding"/>
    <property type="evidence" value="ECO:0007669"/>
    <property type="project" value="TreeGrafter"/>
</dbReference>
<dbReference type="PANTHER" id="PTHR12066:SF0">
    <property type="entry name" value="TELOMERASE REVERSE TRANSCRIPTASE"/>
    <property type="match status" value="1"/>
</dbReference>
<evidence type="ECO:0000259" key="15">
    <source>
        <dbReference type="PROSITE" id="PS50878"/>
    </source>
</evidence>
<dbReference type="InterPro" id="IPR021891">
    <property type="entry name" value="Telomerase_RBD"/>
</dbReference>
<dbReference type="Proteomes" id="UP000007819">
    <property type="component" value="Chromosome A1"/>
</dbReference>
<name>A0A8R2H718_ACYPI</name>
<keyword evidence="8 14" id="KW-0460">Magnesium</keyword>
<proteinExistence type="inferred from homology"/>
<dbReference type="RefSeq" id="XP_016663579.1">
    <property type="nucleotide sequence ID" value="XM_016808090.2"/>
</dbReference>
<keyword evidence="7 14" id="KW-0479">Metal-binding</keyword>
<evidence type="ECO:0000256" key="3">
    <source>
        <dbReference type="ARBA" id="ARBA00016182"/>
    </source>
</evidence>
<dbReference type="EnsemblMetazoa" id="XM_016808090.2">
    <property type="protein sequence ID" value="XP_016663579.1"/>
    <property type="gene ID" value="LOC100750257"/>
</dbReference>
<organism evidence="16 17">
    <name type="scientific">Acyrthosiphon pisum</name>
    <name type="common">Pea aphid</name>
    <dbReference type="NCBI Taxonomy" id="7029"/>
    <lineage>
        <taxon>Eukaryota</taxon>
        <taxon>Metazoa</taxon>
        <taxon>Ecdysozoa</taxon>
        <taxon>Arthropoda</taxon>
        <taxon>Hexapoda</taxon>
        <taxon>Insecta</taxon>
        <taxon>Pterygota</taxon>
        <taxon>Neoptera</taxon>
        <taxon>Paraneoptera</taxon>
        <taxon>Hemiptera</taxon>
        <taxon>Sternorrhyncha</taxon>
        <taxon>Aphidomorpha</taxon>
        <taxon>Aphidoidea</taxon>
        <taxon>Aphididae</taxon>
        <taxon>Macrosiphini</taxon>
        <taxon>Acyrthosiphon</taxon>
    </lineage>
</organism>
<evidence type="ECO:0000256" key="12">
    <source>
        <dbReference type="ARBA" id="ARBA00032044"/>
    </source>
</evidence>
<keyword evidence="5 14" id="KW-0808">Transferase</keyword>
<dbReference type="GO" id="GO:0007004">
    <property type="term" value="P:telomere maintenance via telomerase"/>
    <property type="evidence" value="ECO:0007669"/>
    <property type="project" value="TreeGrafter"/>
</dbReference>
<protein>
    <recommendedName>
        <fullName evidence="3 14">Telomerase reverse transcriptase</fullName>
        <ecNumber evidence="2 14">2.7.7.49</ecNumber>
    </recommendedName>
    <alternativeName>
        <fullName evidence="12 14">Telomerase catalytic subunit</fullName>
    </alternativeName>
</protein>
<evidence type="ECO:0000256" key="14">
    <source>
        <dbReference type="RuleBase" id="RU365061"/>
    </source>
</evidence>
<evidence type="ECO:0000256" key="4">
    <source>
        <dbReference type="ARBA" id="ARBA00022454"/>
    </source>
</evidence>
<accession>A0A8R2H718</accession>
<comment type="function">
    <text evidence="14">Telomerase is a ribonucleoprotein enzyme essential for the replication of chromosome termini in most eukaryotes. It elongates telomeres. It is a reverse transcriptase that adds simple sequence repeats to chromosome ends by copying a template sequence within the RNA component of the enzyme.</text>
</comment>
<sequence length="885" mass="100253">MPATNSNKFVTNSLPEFLLLVAQSLETLFAMDATVLQNLHSVIVCYDVQVFYRNRGGVDGPSVSLDEFVLYCDSKIQPQLVDGEGDDGPRDTYRCSMTISDLIRMEPWAQLYRIIGTRVMRRLLFDCLLFVPLGRHVYYCVRSPSQSTSRYEVIQAFRVRAGSRWKAERPSKSKPPSQKYFNIAGLLQEVQPIGRQDSADMLGDILNTDVVSVVEGSSRAAKLDYSKTRPCLDRLARKLKVIADKDVSRAYWDIYRDVVGDCASVEVPLSRVKSFARVVVCKIVPRELFGTASNRDQFCDNVCRVLNGGKLHDYTVQHIVHKIKVKKIKWLENVASDWQAEIAAKTLVWLTNVFVFGRIVHCFRVVTTTTPTNGVAYAVKARWADMCHEKISPLMAANSEFFRQIQPDDPETSSYRNWKVCPYAKPNGVRLIFKLRRKEGSNEKRLTNDCQTFLQCLSRTRPSEYRSVTRSQFFHGWKALQESQRLSATPALFYVRTDFQDAFTSFVHEKLLTVIRDRIKERFGKKHRMVAVHTVDLVKIGGGSVYYKKCRYVGGLPTPEFQGGSLVFHDKTDMVPLFRIWNAVRRCIVCNAVERGGCRWGMTRGVVQGDRLSVALCDLLLSDLHATRLTDLVDGWSGSQLYRFVDDYLFVSPDRGAALRYLATMRAGFNDYGLRINRSKTETNADNGGVGGRMVKFLGFQLNVATGEVTKDASAYRNRRPLHFFNYGLGRGRPGRTLYAKVGRPNWHAMPGVLVSKSFNSAATVARNVASVVAYKAFAVVTAVKQYFLHLNPVFLANTVHAIARIMYATARAVVLYSAVTPMQCKWIVYEVYATMFRTHFSPDDRCIASALHRIRVTQTAVGRKCATRILRAALRRHDFAKMFG</sequence>
<dbReference type="CDD" id="cd01648">
    <property type="entry name" value="TERT"/>
    <property type="match status" value="1"/>
</dbReference>
<dbReference type="KEGG" id="api:100750257"/>
<dbReference type="GO" id="GO:0003720">
    <property type="term" value="F:telomerase activity"/>
    <property type="evidence" value="ECO:0007669"/>
    <property type="project" value="InterPro"/>
</dbReference>
<keyword evidence="6 14" id="KW-0548">Nucleotidyltransferase</keyword>